<proteinExistence type="inferred from homology"/>
<reference evidence="14" key="1">
    <citation type="journal article" date="2002" name="Science">
        <title>The draft genome of Ciona intestinalis: insights into chordate and vertebrate origins.</title>
        <authorList>
            <person name="Dehal P."/>
            <person name="Satou Y."/>
            <person name="Campbell R.K."/>
            <person name="Chapman J."/>
            <person name="Degnan B."/>
            <person name="De Tomaso A."/>
            <person name="Davidson B."/>
            <person name="Di Gregorio A."/>
            <person name="Gelpke M."/>
            <person name="Goodstein D.M."/>
            <person name="Harafuji N."/>
            <person name="Hastings K.E."/>
            <person name="Ho I."/>
            <person name="Hotta K."/>
            <person name="Huang W."/>
            <person name="Kawashima T."/>
            <person name="Lemaire P."/>
            <person name="Martinez D."/>
            <person name="Meinertzhagen I.A."/>
            <person name="Necula S."/>
            <person name="Nonaka M."/>
            <person name="Putnam N."/>
            <person name="Rash S."/>
            <person name="Saiga H."/>
            <person name="Satake M."/>
            <person name="Terry A."/>
            <person name="Yamada L."/>
            <person name="Wang H.G."/>
            <person name="Awazu S."/>
            <person name="Azumi K."/>
            <person name="Boore J."/>
            <person name="Branno M."/>
            <person name="Chin-Bow S."/>
            <person name="DeSantis R."/>
            <person name="Doyle S."/>
            <person name="Francino P."/>
            <person name="Keys D.N."/>
            <person name="Haga S."/>
            <person name="Hayashi H."/>
            <person name="Hino K."/>
            <person name="Imai K.S."/>
            <person name="Inaba K."/>
            <person name="Kano S."/>
            <person name="Kobayashi K."/>
            <person name="Kobayashi M."/>
            <person name="Lee B.I."/>
            <person name="Makabe K.W."/>
            <person name="Manohar C."/>
            <person name="Matassi G."/>
            <person name="Medina M."/>
            <person name="Mochizuki Y."/>
            <person name="Mount S."/>
            <person name="Morishita T."/>
            <person name="Miura S."/>
            <person name="Nakayama A."/>
            <person name="Nishizaka S."/>
            <person name="Nomoto H."/>
            <person name="Ohta F."/>
            <person name="Oishi K."/>
            <person name="Rigoutsos I."/>
            <person name="Sano M."/>
            <person name="Sasaki A."/>
            <person name="Sasakura Y."/>
            <person name="Shoguchi E."/>
            <person name="Shin-i T."/>
            <person name="Spagnuolo A."/>
            <person name="Stainier D."/>
            <person name="Suzuki M.M."/>
            <person name="Tassy O."/>
            <person name="Takatori N."/>
            <person name="Tokuoka M."/>
            <person name="Yagi K."/>
            <person name="Yoshizaki F."/>
            <person name="Wada S."/>
            <person name="Zhang C."/>
            <person name="Hyatt P.D."/>
            <person name="Larimer F."/>
            <person name="Detter C."/>
            <person name="Doggett N."/>
            <person name="Glavina T."/>
            <person name="Hawkins T."/>
            <person name="Richardson P."/>
            <person name="Lucas S."/>
            <person name="Kohara Y."/>
            <person name="Levine M."/>
            <person name="Satoh N."/>
            <person name="Rokhsar D.S."/>
        </authorList>
    </citation>
    <scope>NUCLEOTIDE SEQUENCE [LARGE SCALE GENOMIC DNA]</scope>
</reference>
<evidence type="ECO:0000256" key="5">
    <source>
        <dbReference type="ARBA" id="ARBA00022771"/>
    </source>
</evidence>
<accession>H2Y3L1</accession>
<evidence type="ECO:0000313" key="13">
    <source>
        <dbReference type="Ensembl" id="ENSCINP00000036496.1"/>
    </source>
</evidence>
<reference evidence="13" key="3">
    <citation type="submission" date="2025-09" db="UniProtKB">
        <authorList>
            <consortium name="Ensembl"/>
        </authorList>
    </citation>
    <scope>IDENTIFICATION</scope>
</reference>
<dbReference type="InterPro" id="IPR036236">
    <property type="entry name" value="Znf_C2H2_sf"/>
</dbReference>
<feature type="domain" description="C2H2-type" evidence="12">
    <location>
        <begin position="55"/>
        <end position="83"/>
    </location>
</feature>
<dbReference type="Ensembl" id="ENSCINT00000031832.1">
    <property type="protein sequence ID" value="ENSCINP00000036496.1"/>
    <property type="gene ID" value="ENSCING00000023054.1"/>
</dbReference>
<evidence type="ECO:0000256" key="3">
    <source>
        <dbReference type="ARBA" id="ARBA00022723"/>
    </source>
</evidence>
<keyword evidence="14" id="KW-1185">Reference proteome</keyword>
<dbReference type="GO" id="GO:0003677">
    <property type="term" value="F:DNA binding"/>
    <property type="evidence" value="ECO:0007669"/>
    <property type="project" value="UniProtKB-KW"/>
</dbReference>
<dbReference type="Pfam" id="PF00096">
    <property type="entry name" value="zf-C2H2"/>
    <property type="match status" value="3"/>
</dbReference>
<keyword evidence="7" id="KW-0805">Transcription regulation</keyword>
<keyword evidence="5 11" id="KW-0863">Zinc-finger</keyword>
<dbReference type="HOGENOM" id="CLU_1492315_0_0_1"/>
<evidence type="ECO:0000256" key="9">
    <source>
        <dbReference type="ARBA" id="ARBA00023163"/>
    </source>
</evidence>
<evidence type="ECO:0000259" key="12">
    <source>
        <dbReference type="PROSITE" id="PS50157"/>
    </source>
</evidence>
<evidence type="ECO:0000256" key="8">
    <source>
        <dbReference type="ARBA" id="ARBA00023125"/>
    </source>
</evidence>
<reference evidence="13" key="2">
    <citation type="submission" date="2025-08" db="UniProtKB">
        <authorList>
            <consortium name="Ensembl"/>
        </authorList>
    </citation>
    <scope>IDENTIFICATION</scope>
</reference>
<evidence type="ECO:0000256" key="6">
    <source>
        <dbReference type="ARBA" id="ARBA00022833"/>
    </source>
</evidence>
<dbReference type="Proteomes" id="UP000008144">
    <property type="component" value="Unassembled WGS sequence"/>
</dbReference>
<evidence type="ECO:0000256" key="1">
    <source>
        <dbReference type="ARBA" id="ARBA00004123"/>
    </source>
</evidence>
<feature type="domain" description="C2H2-type" evidence="12">
    <location>
        <begin position="1"/>
        <end position="26"/>
    </location>
</feature>
<evidence type="ECO:0000256" key="11">
    <source>
        <dbReference type="PROSITE-ProRule" id="PRU00042"/>
    </source>
</evidence>
<protein>
    <recommendedName>
        <fullName evidence="12">C2H2-type domain-containing protein</fullName>
    </recommendedName>
</protein>
<dbReference type="FunFam" id="3.30.160.60:FF:000145">
    <property type="entry name" value="Zinc finger protein 574"/>
    <property type="match status" value="1"/>
</dbReference>
<dbReference type="STRING" id="7719.ENSCINP00000036496"/>
<feature type="domain" description="C2H2-type" evidence="12">
    <location>
        <begin position="27"/>
        <end position="54"/>
    </location>
</feature>
<keyword evidence="4" id="KW-0677">Repeat</keyword>
<comment type="similarity">
    <text evidence="2">Belongs to the krueppel C2H2-type zinc-finger protein family.</text>
</comment>
<keyword evidence="8" id="KW-0238">DNA-binding</keyword>
<dbReference type="PROSITE" id="PS00028">
    <property type="entry name" value="ZINC_FINGER_C2H2_1"/>
    <property type="match status" value="3"/>
</dbReference>
<dbReference type="PANTHER" id="PTHR45925">
    <property type="entry name" value="ZINC FINGER PROTEIN"/>
    <property type="match status" value="1"/>
</dbReference>
<feature type="domain" description="C2H2-type" evidence="12">
    <location>
        <begin position="150"/>
        <end position="177"/>
    </location>
</feature>
<dbReference type="AlphaFoldDB" id="H2Y3L1"/>
<keyword evidence="10" id="KW-0539">Nucleus</keyword>
<name>H2Y3L1_CIOIN</name>
<keyword evidence="6" id="KW-0862">Zinc</keyword>
<dbReference type="GO" id="GO:0005634">
    <property type="term" value="C:nucleus"/>
    <property type="evidence" value="ECO:0007669"/>
    <property type="project" value="UniProtKB-SubCell"/>
</dbReference>
<dbReference type="PROSITE" id="PS50157">
    <property type="entry name" value="ZINC_FINGER_C2H2_2"/>
    <property type="match status" value="4"/>
</dbReference>
<dbReference type="GeneTree" id="ENSGT00940000161979"/>
<keyword evidence="9" id="KW-0804">Transcription</keyword>
<dbReference type="SMART" id="SM00355">
    <property type="entry name" value="ZnF_C2H2"/>
    <property type="match status" value="5"/>
</dbReference>
<dbReference type="InterPro" id="IPR013087">
    <property type="entry name" value="Znf_C2H2_type"/>
</dbReference>
<dbReference type="GO" id="GO:0008270">
    <property type="term" value="F:zinc ion binding"/>
    <property type="evidence" value="ECO:0007669"/>
    <property type="project" value="UniProtKB-KW"/>
</dbReference>
<dbReference type="FunFam" id="3.30.160.60:FF:000075">
    <property type="entry name" value="Putative zinc finger protein 536"/>
    <property type="match status" value="1"/>
</dbReference>
<evidence type="ECO:0000256" key="4">
    <source>
        <dbReference type="ARBA" id="ARBA00022737"/>
    </source>
</evidence>
<evidence type="ECO:0000313" key="14">
    <source>
        <dbReference type="Proteomes" id="UP000008144"/>
    </source>
</evidence>
<sequence>CTICGRAFKETWYLKNHMRSHINENGYKCNFCPKWFKYRSVLGIHMRSHTGERPYKCQYCGYAGTQHNCLKLHLQRHHPKEYNAMQDPGLKPSQQHISYARSQDDIKQENEILVGASKFSPARCPICGRVSPSPGYLKIHMRSHKKTLDHVCNICGRGFKEYWYLSTHLRTHDREGFNAAP</sequence>
<dbReference type="InterPro" id="IPR051967">
    <property type="entry name" value="Krueppel_C2H2-ZF"/>
</dbReference>
<evidence type="ECO:0000256" key="7">
    <source>
        <dbReference type="ARBA" id="ARBA00023015"/>
    </source>
</evidence>
<evidence type="ECO:0000256" key="2">
    <source>
        <dbReference type="ARBA" id="ARBA00006991"/>
    </source>
</evidence>
<keyword evidence="3" id="KW-0479">Metal-binding</keyword>
<dbReference type="SUPFAM" id="SSF57667">
    <property type="entry name" value="beta-beta-alpha zinc fingers"/>
    <property type="match status" value="3"/>
</dbReference>
<evidence type="ECO:0000256" key="10">
    <source>
        <dbReference type="ARBA" id="ARBA00023242"/>
    </source>
</evidence>
<dbReference type="Gene3D" id="3.30.160.60">
    <property type="entry name" value="Classic Zinc Finger"/>
    <property type="match status" value="5"/>
</dbReference>
<comment type="subcellular location">
    <subcellularLocation>
        <location evidence="1">Nucleus</location>
    </subcellularLocation>
</comment>
<dbReference type="Pfam" id="PF13894">
    <property type="entry name" value="zf-C2H2_4"/>
    <property type="match status" value="1"/>
</dbReference>
<dbReference type="PANTHER" id="PTHR45925:SF1">
    <property type="entry name" value="ZINC FINGER PROTEIN 219"/>
    <property type="match status" value="1"/>
</dbReference>
<dbReference type="InParanoid" id="H2Y3L1"/>
<organism evidence="13 14">
    <name type="scientific">Ciona intestinalis</name>
    <name type="common">Transparent sea squirt</name>
    <name type="synonym">Ascidia intestinalis</name>
    <dbReference type="NCBI Taxonomy" id="7719"/>
    <lineage>
        <taxon>Eukaryota</taxon>
        <taxon>Metazoa</taxon>
        <taxon>Chordata</taxon>
        <taxon>Tunicata</taxon>
        <taxon>Ascidiacea</taxon>
        <taxon>Phlebobranchia</taxon>
        <taxon>Cionidae</taxon>
        <taxon>Ciona</taxon>
    </lineage>
</organism>